<protein>
    <submittedName>
        <fullName evidence="1">Putative ATP-dependent DNA helicase recG C-terminal</fullName>
    </submittedName>
</protein>
<keyword evidence="1" id="KW-0347">Helicase</keyword>
<dbReference type="PANTHER" id="PTHR30595:SF6">
    <property type="entry name" value="SCHLAFEN ALBA-2 DOMAIN-CONTAINING PROTEIN"/>
    <property type="match status" value="1"/>
</dbReference>
<dbReference type="InterPro" id="IPR038475">
    <property type="entry name" value="RecG_C_sf"/>
</dbReference>
<evidence type="ECO:0000313" key="2">
    <source>
        <dbReference type="Proteomes" id="UP000183639"/>
    </source>
</evidence>
<evidence type="ECO:0000313" key="1">
    <source>
        <dbReference type="EMBL" id="SFI04128.1"/>
    </source>
</evidence>
<dbReference type="Gene3D" id="3.30.565.60">
    <property type="match status" value="1"/>
</dbReference>
<dbReference type="Pfam" id="PF13749">
    <property type="entry name" value="HATPase_c_4"/>
    <property type="match status" value="1"/>
</dbReference>
<dbReference type="EMBL" id="FOQK01000012">
    <property type="protein sequence ID" value="SFI04128.1"/>
    <property type="molecule type" value="Genomic_DNA"/>
</dbReference>
<name>A0A1I3EYS6_SELRU</name>
<keyword evidence="1" id="KW-0067">ATP-binding</keyword>
<dbReference type="Proteomes" id="UP000183639">
    <property type="component" value="Unassembled WGS sequence"/>
</dbReference>
<dbReference type="RefSeq" id="WP_075443618.1">
    <property type="nucleotide sequence ID" value="NZ_FOQK01000012.1"/>
</dbReference>
<sequence length="410" mass="46882">MDKWLVKSGLIGETTQYDKKIQPDFRKPKSWLKSVSAFANSLPSRYARENFAFQDLKRLYKRQTHNILTETDLESFGLLTDDGYLTNAGALMADDSPIRHSRVFCTRWSGLDKTDGLVEAQDDMEISGSLVELFLQSMDFVRRNNRLRWKKLSVFRVNMPDYPERVVQECIINALIHRDYLDVGSEVHIDIFDDRMEIYSPGGMFDGSQIQNLDIYHVASRRRNPVVADLFHRMNLMERRGSGFRKVCDGYKRAYLYRESVRPQLFSDEANFRVTLFNLNYNVPPIEAYEEEKVVFAAGNEVGAAGNEVGAAGNEVGAAENEVVALDNQLKRSKVSKIMRTHIMMVFSKTTTNAVFSRKDIVEWLGFSAASAGGRVLAKMKELKLVEPVTGSGNGKYRFREELYGELVRW</sequence>
<keyword evidence="1" id="KW-0547">Nucleotide-binding</keyword>
<proteinExistence type="predicted"/>
<dbReference type="PANTHER" id="PTHR30595">
    <property type="entry name" value="GLPR-RELATED TRANSCRIPTIONAL REPRESSOR"/>
    <property type="match status" value="1"/>
</dbReference>
<keyword evidence="1" id="KW-0378">Hydrolase</keyword>
<organism evidence="1 2">
    <name type="scientific">Selenomonas ruminantium</name>
    <dbReference type="NCBI Taxonomy" id="971"/>
    <lineage>
        <taxon>Bacteria</taxon>
        <taxon>Bacillati</taxon>
        <taxon>Bacillota</taxon>
        <taxon>Negativicutes</taxon>
        <taxon>Selenomonadales</taxon>
        <taxon>Selenomonadaceae</taxon>
        <taxon>Selenomonas</taxon>
    </lineage>
</organism>
<accession>A0A1I3EYS6</accession>
<dbReference type="AlphaFoldDB" id="A0A1I3EYS6"/>
<dbReference type="GO" id="GO:0004386">
    <property type="term" value="F:helicase activity"/>
    <property type="evidence" value="ECO:0007669"/>
    <property type="project" value="UniProtKB-KW"/>
</dbReference>
<reference evidence="1 2" key="1">
    <citation type="submission" date="2016-10" db="EMBL/GenBank/DDBJ databases">
        <authorList>
            <person name="de Groot N.N."/>
        </authorList>
    </citation>
    <scope>NUCLEOTIDE SEQUENCE [LARGE SCALE GENOMIC DNA]</scope>
    <source>
        <strain evidence="1 2">Z108</strain>
    </source>
</reference>
<gene>
    <name evidence="1" type="ORF">SAMN04487861_11236</name>
</gene>